<feature type="non-terminal residue" evidence="2">
    <location>
        <position position="1"/>
    </location>
</feature>
<dbReference type="EMBL" id="BTSY01000003">
    <property type="protein sequence ID" value="GMT17194.1"/>
    <property type="molecule type" value="Genomic_DNA"/>
</dbReference>
<keyword evidence="3" id="KW-1185">Reference proteome</keyword>
<organism evidence="2 3">
    <name type="scientific">Pristionchus fissidentatus</name>
    <dbReference type="NCBI Taxonomy" id="1538716"/>
    <lineage>
        <taxon>Eukaryota</taxon>
        <taxon>Metazoa</taxon>
        <taxon>Ecdysozoa</taxon>
        <taxon>Nematoda</taxon>
        <taxon>Chromadorea</taxon>
        <taxon>Rhabditida</taxon>
        <taxon>Rhabditina</taxon>
        <taxon>Diplogasteromorpha</taxon>
        <taxon>Diplogasteroidea</taxon>
        <taxon>Neodiplogasteridae</taxon>
        <taxon>Pristionchus</taxon>
    </lineage>
</organism>
<dbReference type="AlphaFoldDB" id="A0AAV5VCM9"/>
<evidence type="ECO:0000256" key="1">
    <source>
        <dbReference type="SAM" id="SignalP"/>
    </source>
</evidence>
<comment type="caution">
    <text evidence="2">The sequence shown here is derived from an EMBL/GenBank/DDBJ whole genome shotgun (WGS) entry which is preliminary data.</text>
</comment>
<feature type="chain" id="PRO_5043899172" evidence="1">
    <location>
        <begin position="20"/>
        <end position="79"/>
    </location>
</feature>
<evidence type="ECO:0000313" key="2">
    <source>
        <dbReference type="EMBL" id="GMT17194.1"/>
    </source>
</evidence>
<feature type="signal peptide" evidence="1">
    <location>
        <begin position="1"/>
        <end position="19"/>
    </location>
</feature>
<sequence length="79" mass="9116">FVKLFCSFVWLCYLGNVLCTDPTIISAVIVALRFISVVGDVLIYKNFMRVKNDIPLFAEARALKKEIENEKKTIREYVV</sequence>
<dbReference type="Proteomes" id="UP001432322">
    <property type="component" value="Unassembled WGS sequence"/>
</dbReference>
<evidence type="ECO:0000313" key="3">
    <source>
        <dbReference type="Proteomes" id="UP001432322"/>
    </source>
</evidence>
<proteinExistence type="predicted"/>
<keyword evidence="1" id="KW-0732">Signal</keyword>
<accession>A0AAV5VCM9</accession>
<protein>
    <submittedName>
        <fullName evidence="2">Uncharacterized protein</fullName>
    </submittedName>
</protein>
<gene>
    <name evidence="2" type="ORF">PFISCL1PPCAC_8491</name>
</gene>
<name>A0AAV5VCM9_9BILA</name>
<reference evidence="2" key="1">
    <citation type="submission" date="2023-10" db="EMBL/GenBank/DDBJ databases">
        <title>Genome assembly of Pristionchus species.</title>
        <authorList>
            <person name="Yoshida K."/>
            <person name="Sommer R.J."/>
        </authorList>
    </citation>
    <scope>NUCLEOTIDE SEQUENCE</scope>
    <source>
        <strain evidence="2">RS5133</strain>
    </source>
</reference>